<evidence type="ECO:0000313" key="3">
    <source>
        <dbReference type="Proteomes" id="UP001151760"/>
    </source>
</evidence>
<protein>
    <submittedName>
        <fullName evidence="1">Uncharacterized protein</fullName>
    </submittedName>
</protein>
<evidence type="ECO:0000313" key="2">
    <source>
        <dbReference type="EMBL" id="GJS99172.1"/>
    </source>
</evidence>
<dbReference type="EMBL" id="BQNB010010869">
    <property type="protein sequence ID" value="GJS83012.1"/>
    <property type="molecule type" value="Genomic_DNA"/>
</dbReference>
<dbReference type="Proteomes" id="UP001151760">
    <property type="component" value="Unassembled WGS sequence"/>
</dbReference>
<name>A0ABQ4YZI4_9ASTR</name>
<comment type="caution">
    <text evidence="1">The sequence shown here is derived from an EMBL/GenBank/DDBJ whole genome shotgun (WGS) entry which is preliminary data.</text>
</comment>
<sequence>MVHPIDVVPDWSLCPLNPAFSLGFWCLGLLKISFSKFPILDSISYLELEESVELCVHQSKSLLVLLSASSLSQKTQVILVQDPHGLHQISIAPIIKKGGAQMRQDGIGSASDTSFWSLETISKDKFFLIQSLTQALVST</sequence>
<gene>
    <name evidence="1" type="ORF">Tco_0749553</name>
    <name evidence="2" type="ORF">Tco_0820342</name>
</gene>
<dbReference type="EMBL" id="BQNB010012099">
    <property type="protein sequence ID" value="GJS99172.1"/>
    <property type="molecule type" value="Genomic_DNA"/>
</dbReference>
<accession>A0ABQ4YZI4</accession>
<keyword evidence="3" id="KW-1185">Reference proteome</keyword>
<reference evidence="1" key="1">
    <citation type="journal article" date="2022" name="Int. J. Mol. Sci.">
        <title>Draft Genome of Tanacetum Coccineum: Genomic Comparison of Closely Related Tanacetum-Family Plants.</title>
        <authorList>
            <person name="Yamashiro T."/>
            <person name="Shiraishi A."/>
            <person name="Nakayama K."/>
            <person name="Satake H."/>
        </authorList>
    </citation>
    <scope>NUCLEOTIDE SEQUENCE</scope>
</reference>
<evidence type="ECO:0000313" key="1">
    <source>
        <dbReference type="EMBL" id="GJS83012.1"/>
    </source>
</evidence>
<proteinExistence type="predicted"/>
<reference evidence="1" key="2">
    <citation type="submission" date="2022-01" db="EMBL/GenBank/DDBJ databases">
        <authorList>
            <person name="Yamashiro T."/>
            <person name="Shiraishi A."/>
            <person name="Satake H."/>
            <person name="Nakayama K."/>
        </authorList>
    </citation>
    <scope>NUCLEOTIDE SEQUENCE</scope>
</reference>
<organism evidence="1 3">
    <name type="scientific">Tanacetum coccineum</name>
    <dbReference type="NCBI Taxonomy" id="301880"/>
    <lineage>
        <taxon>Eukaryota</taxon>
        <taxon>Viridiplantae</taxon>
        <taxon>Streptophyta</taxon>
        <taxon>Embryophyta</taxon>
        <taxon>Tracheophyta</taxon>
        <taxon>Spermatophyta</taxon>
        <taxon>Magnoliopsida</taxon>
        <taxon>eudicotyledons</taxon>
        <taxon>Gunneridae</taxon>
        <taxon>Pentapetalae</taxon>
        <taxon>asterids</taxon>
        <taxon>campanulids</taxon>
        <taxon>Asterales</taxon>
        <taxon>Asteraceae</taxon>
        <taxon>Asteroideae</taxon>
        <taxon>Anthemideae</taxon>
        <taxon>Anthemidinae</taxon>
        <taxon>Tanacetum</taxon>
    </lineage>
</organism>